<sequence length="71" mass="8040">MNANGFVYAAGMSNQLALDIPEDKWDVKLIDELGTLRKLFRHLVRIRGVYTDGIQNGVIHFPGNIKLMNQI</sequence>
<dbReference type="RefSeq" id="WP_230856127.1">
    <property type="nucleotide sequence ID" value="NZ_BMJD01000008.1"/>
</dbReference>
<reference evidence="1" key="1">
    <citation type="journal article" date="2014" name="Int. J. Syst. Evol. Microbiol.">
        <title>Complete genome sequence of Corynebacterium casei LMG S-19264T (=DSM 44701T), isolated from a smear-ripened cheese.</title>
        <authorList>
            <consortium name="US DOE Joint Genome Institute (JGI-PGF)"/>
            <person name="Walter F."/>
            <person name="Albersmeier A."/>
            <person name="Kalinowski J."/>
            <person name="Ruckert C."/>
        </authorList>
    </citation>
    <scope>NUCLEOTIDE SEQUENCE</scope>
    <source>
        <strain evidence="1">CGMCC 1.15454</strain>
    </source>
</reference>
<keyword evidence="2" id="KW-1185">Reference proteome</keyword>
<dbReference type="Gene3D" id="1.20.120.450">
    <property type="entry name" value="dinb family like domain"/>
    <property type="match status" value="1"/>
</dbReference>
<protein>
    <submittedName>
        <fullName evidence="1">Uncharacterized protein</fullName>
    </submittedName>
</protein>
<accession>A0A9W5X5D8</accession>
<dbReference type="SUPFAM" id="SSF109854">
    <property type="entry name" value="DinB/YfiT-like putative metalloenzymes"/>
    <property type="match status" value="1"/>
</dbReference>
<comment type="caution">
    <text evidence="1">The sequence shown here is derived from an EMBL/GenBank/DDBJ whole genome shotgun (WGS) entry which is preliminary data.</text>
</comment>
<organism evidence="1 2">
    <name type="scientific">Lentibacillus populi</name>
    <dbReference type="NCBI Taxonomy" id="1827502"/>
    <lineage>
        <taxon>Bacteria</taxon>
        <taxon>Bacillati</taxon>
        <taxon>Bacillota</taxon>
        <taxon>Bacilli</taxon>
        <taxon>Bacillales</taxon>
        <taxon>Bacillaceae</taxon>
        <taxon>Lentibacillus</taxon>
    </lineage>
</organism>
<evidence type="ECO:0000313" key="1">
    <source>
        <dbReference type="EMBL" id="GGB38348.1"/>
    </source>
</evidence>
<dbReference type="EMBL" id="BMJD01000008">
    <property type="protein sequence ID" value="GGB38348.1"/>
    <property type="molecule type" value="Genomic_DNA"/>
</dbReference>
<gene>
    <name evidence="1" type="ORF">GCM10011409_14810</name>
</gene>
<proteinExistence type="predicted"/>
<dbReference type="AlphaFoldDB" id="A0A9W5X5D8"/>
<dbReference type="Proteomes" id="UP000621492">
    <property type="component" value="Unassembled WGS sequence"/>
</dbReference>
<reference evidence="1" key="2">
    <citation type="submission" date="2020-09" db="EMBL/GenBank/DDBJ databases">
        <authorList>
            <person name="Sun Q."/>
            <person name="Zhou Y."/>
        </authorList>
    </citation>
    <scope>NUCLEOTIDE SEQUENCE</scope>
    <source>
        <strain evidence="1">CGMCC 1.15454</strain>
    </source>
</reference>
<dbReference type="InterPro" id="IPR034660">
    <property type="entry name" value="DinB/YfiT-like"/>
</dbReference>
<evidence type="ECO:0000313" key="2">
    <source>
        <dbReference type="Proteomes" id="UP000621492"/>
    </source>
</evidence>
<name>A0A9W5X5D8_9BACI</name>